<comment type="caution">
    <text evidence="3">The sequence shown here is derived from an EMBL/GenBank/DDBJ whole genome shotgun (WGS) entry which is preliminary data.</text>
</comment>
<evidence type="ECO:0000313" key="3">
    <source>
        <dbReference type="EMBL" id="MBC8179105.1"/>
    </source>
</evidence>
<dbReference type="InterPro" id="IPR007314">
    <property type="entry name" value="Cofac_haem-bd_dom"/>
</dbReference>
<dbReference type="PIRSF" id="PIRSF020419">
    <property type="entry name" value="Fe_uptake_reg_CjrA_prd"/>
    <property type="match status" value="1"/>
</dbReference>
<feature type="compositionally biased region" description="Basic and acidic residues" evidence="1">
    <location>
        <begin position="319"/>
        <end position="336"/>
    </location>
</feature>
<dbReference type="InterPro" id="IPR016773">
    <property type="entry name" value="Fe3_uptake_reg_CjrA_prd"/>
</dbReference>
<gene>
    <name evidence="3" type="ORF">H8E19_17005</name>
</gene>
<name>A0A8J6T4X6_9DELT</name>
<organism evidence="3 4">
    <name type="scientific">Candidatus Desulfacyla euxinica</name>
    <dbReference type="NCBI Taxonomy" id="2841693"/>
    <lineage>
        <taxon>Bacteria</taxon>
        <taxon>Deltaproteobacteria</taxon>
        <taxon>Candidatus Desulfacyla</taxon>
    </lineage>
</organism>
<dbReference type="Pfam" id="PF04187">
    <property type="entry name" value="Cofac_haem_bdg"/>
    <property type="match status" value="1"/>
</dbReference>
<dbReference type="Gene3D" id="3.40.50.11550">
    <property type="match status" value="1"/>
</dbReference>
<dbReference type="EMBL" id="JACNJD010000346">
    <property type="protein sequence ID" value="MBC8179105.1"/>
    <property type="molecule type" value="Genomic_DNA"/>
</dbReference>
<keyword evidence="3" id="KW-0449">Lipoprotein</keyword>
<evidence type="ECO:0000256" key="1">
    <source>
        <dbReference type="SAM" id="MobiDB-lite"/>
    </source>
</evidence>
<proteinExistence type="predicted"/>
<dbReference type="Proteomes" id="UP000650524">
    <property type="component" value="Unassembled WGS sequence"/>
</dbReference>
<evidence type="ECO:0000313" key="4">
    <source>
        <dbReference type="Proteomes" id="UP000650524"/>
    </source>
</evidence>
<feature type="region of interest" description="Disordered" evidence="1">
    <location>
        <begin position="307"/>
        <end position="336"/>
    </location>
</feature>
<sequence length="336" mass="38905">MKHEKSYIILILILAFAVISTMNACSFKKVRMPPLASIEGIPGHFGKGRIIDLDKGKSISFEQLIDQLQSKELIFVGEVHDNPEHHLIQVQILQSLMARYGPLTVAMEFFDESRQPVLDRYMDDEVSETVFLRDVDWEKEWSFPYHFYRPIIFLSKEKGRALLGINAPNNIVKKVARSGLESLTPEERDQVAEEINLDNQAHRDYLMEVFKKHSHHHLLKNFDYFYQAQCVWEETMAENIARYLADDRGKMVVFTGNGHITDRFGIPDRVLRRITVNMATIVLYPLTERLIINKNMADYVWLTSGCSSGGHRGRRPSKHKIESGEKIENENNTRKN</sequence>
<reference evidence="3 4" key="1">
    <citation type="submission" date="2020-08" db="EMBL/GenBank/DDBJ databases">
        <title>Bridging the membrane lipid divide: bacteria of the FCB group superphylum have the potential to synthesize archaeal ether lipids.</title>
        <authorList>
            <person name="Villanueva L."/>
            <person name="Von Meijenfeldt F.A.B."/>
            <person name="Westbye A.B."/>
            <person name="Yadav S."/>
            <person name="Hopmans E.C."/>
            <person name="Dutilh B.E."/>
            <person name="Sinninghe Damste J.S."/>
        </authorList>
    </citation>
    <scope>NUCLEOTIDE SEQUENCE [LARGE SCALE GENOMIC DNA]</scope>
    <source>
        <strain evidence="3">NIOZ-UU27</strain>
    </source>
</reference>
<dbReference type="SUPFAM" id="SSF159501">
    <property type="entry name" value="EreA/ChaN-like"/>
    <property type="match status" value="1"/>
</dbReference>
<feature type="domain" description="Haem-binding uptake Tiki superfamily ChaN" evidence="2">
    <location>
        <begin position="64"/>
        <end position="270"/>
    </location>
</feature>
<evidence type="ECO:0000259" key="2">
    <source>
        <dbReference type="Pfam" id="PF04187"/>
    </source>
</evidence>
<accession>A0A8J6T4X6</accession>
<dbReference type="CDD" id="cd14727">
    <property type="entry name" value="ChanN-like"/>
    <property type="match status" value="1"/>
</dbReference>
<dbReference type="AlphaFoldDB" id="A0A8J6T4X6"/>
<protein>
    <submittedName>
        <fullName evidence="3">ChaN family lipoprotein</fullName>
    </submittedName>
</protein>